<evidence type="ECO:0000313" key="5">
    <source>
        <dbReference type="Proteomes" id="UP000319142"/>
    </source>
</evidence>
<dbReference type="AlphaFoldDB" id="A0A259VZN1"/>
<reference evidence="2 4" key="1">
    <citation type="submission" date="2017-06" db="EMBL/GenBank/DDBJ databases">
        <title>Draft genome sequence of the halophilic bacterium Marinobacter vinifirmus FB1.</title>
        <authorList>
            <person name="Stepanov V.G."/>
            <person name="Roberts D.J."/>
            <person name="Fox G.E."/>
        </authorList>
    </citation>
    <scope>NUCLEOTIDE SEQUENCE [LARGE SCALE GENOMIC DNA]</scope>
    <source>
        <strain evidence="2 4">FB1</strain>
    </source>
</reference>
<accession>A0A259VZN1</accession>
<comment type="caution">
    <text evidence="3">The sequence shown here is derived from an EMBL/GenBank/DDBJ whole genome shotgun (WGS) entry which is preliminary data.</text>
</comment>
<sequence length="113" mass="12550">MPQTPAPRPDKRRKSLLILEFSSLAVLLVSMGWFSNLSSAGNPVHPAWLLVPAVASLGVFLSFIGLMYLRWVASVSDDRRTRHRIIFALLTLTLLGVWVYGIANTWLSLTASQ</sequence>
<keyword evidence="1" id="KW-0812">Transmembrane</keyword>
<feature type="transmembrane region" description="Helical" evidence="1">
    <location>
        <begin position="47"/>
        <end position="73"/>
    </location>
</feature>
<gene>
    <name evidence="2" type="ORF">B9Q17_12000</name>
    <name evidence="3" type="ORF">FHK81_06855</name>
</gene>
<dbReference type="EMBL" id="NEFY01000007">
    <property type="protein sequence ID" value="OZC35795.1"/>
    <property type="molecule type" value="Genomic_DNA"/>
</dbReference>
<keyword evidence="4" id="KW-1185">Reference proteome</keyword>
<dbReference type="Proteomes" id="UP000216984">
    <property type="component" value="Unassembled WGS sequence"/>
</dbReference>
<dbReference type="EMBL" id="VMRX01000014">
    <property type="protein sequence ID" value="TVT34333.1"/>
    <property type="molecule type" value="Genomic_DNA"/>
</dbReference>
<evidence type="ECO:0000256" key="1">
    <source>
        <dbReference type="SAM" id="Phobius"/>
    </source>
</evidence>
<feature type="transmembrane region" description="Helical" evidence="1">
    <location>
        <begin position="16"/>
        <end position="35"/>
    </location>
</feature>
<keyword evidence="1" id="KW-1133">Transmembrane helix</keyword>
<organism evidence="3 5">
    <name type="scientific">Marinobacter vinifirmus</name>
    <dbReference type="NCBI Taxonomy" id="355591"/>
    <lineage>
        <taxon>Bacteria</taxon>
        <taxon>Pseudomonadati</taxon>
        <taxon>Pseudomonadota</taxon>
        <taxon>Gammaproteobacteria</taxon>
        <taxon>Pseudomonadales</taxon>
        <taxon>Marinobacteraceae</taxon>
        <taxon>Marinobacter</taxon>
    </lineage>
</organism>
<feature type="transmembrane region" description="Helical" evidence="1">
    <location>
        <begin position="85"/>
        <end position="103"/>
    </location>
</feature>
<evidence type="ECO:0000313" key="2">
    <source>
        <dbReference type="EMBL" id="OZC35795.1"/>
    </source>
</evidence>
<proteinExistence type="predicted"/>
<name>A0A259VZN1_9GAMM</name>
<protein>
    <submittedName>
        <fullName evidence="3">Uncharacterized protein</fullName>
    </submittedName>
</protein>
<keyword evidence="1" id="KW-0472">Membrane</keyword>
<evidence type="ECO:0000313" key="4">
    <source>
        <dbReference type="Proteomes" id="UP000216984"/>
    </source>
</evidence>
<dbReference type="Proteomes" id="UP000319142">
    <property type="component" value="Unassembled WGS sequence"/>
</dbReference>
<reference evidence="3 5" key="2">
    <citation type="submission" date="2019-07" db="EMBL/GenBank/DDBJ databases">
        <title>The pathways for chlorine oxyanion respiration interact through the shared metabolite chlorate.</title>
        <authorList>
            <person name="Barnum T.P."/>
            <person name="Cheng Y."/>
            <person name="Hill K.A."/>
            <person name="Lucas L.N."/>
            <person name="Carlson H.K."/>
            <person name="Coates J.D."/>
        </authorList>
    </citation>
    <scope>NUCLEOTIDE SEQUENCE [LARGE SCALE GENOMIC DNA]</scope>
    <source>
        <strain evidence="3">UCB</strain>
    </source>
</reference>
<dbReference type="RefSeq" id="WP_022989529.1">
    <property type="nucleotide sequence ID" value="NZ_NEFY01000007.1"/>
</dbReference>
<evidence type="ECO:0000313" key="3">
    <source>
        <dbReference type="EMBL" id="TVT34333.1"/>
    </source>
</evidence>